<dbReference type="EMBL" id="CVRI01000073">
    <property type="protein sequence ID" value="CRL07833.1"/>
    <property type="molecule type" value="Genomic_DNA"/>
</dbReference>
<feature type="region of interest" description="Disordered" evidence="1">
    <location>
        <begin position="1"/>
        <end position="21"/>
    </location>
</feature>
<accession>A0A1J1J9Y1</accession>
<sequence>MANECTTHGEATYSSNHKERNKQTLEFPTSPLLQFLTKEKWDQLRSERKWSLIMDKLDGKCITMLHFDVI</sequence>
<gene>
    <name evidence="2" type="ORF">CLUMA_CG020787</name>
</gene>
<dbReference type="Proteomes" id="UP000183832">
    <property type="component" value="Unassembled WGS sequence"/>
</dbReference>
<protein>
    <submittedName>
        <fullName evidence="2">CLUMA_CG020787, isoform A</fullName>
    </submittedName>
</protein>
<evidence type="ECO:0000313" key="2">
    <source>
        <dbReference type="EMBL" id="CRL07833.1"/>
    </source>
</evidence>
<evidence type="ECO:0000256" key="1">
    <source>
        <dbReference type="SAM" id="MobiDB-lite"/>
    </source>
</evidence>
<proteinExistence type="predicted"/>
<keyword evidence="3" id="KW-1185">Reference proteome</keyword>
<dbReference type="AlphaFoldDB" id="A0A1J1J9Y1"/>
<reference evidence="2 3" key="1">
    <citation type="submission" date="2015-04" db="EMBL/GenBank/DDBJ databases">
        <authorList>
            <person name="Syromyatnikov M.Y."/>
            <person name="Popov V.N."/>
        </authorList>
    </citation>
    <scope>NUCLEOTIDE SEQUENCE [LARGE SCALE GENOMIC DNA]</scope>
</reference>
<organism evidence="2 3">
    <name type="scientific">Clunio marinus</name>
    <dbReference type="NCBI Taxonomy" id="568069"/>
    <lineage>
        <taxon>Eukaryota</taxon>
        <taxon>Metazoa</taxon>
        <taxon>Ecdysozoa</taxon>
        <taxon>Arthropoda</taxon>
        <taxon>Hexapoda</taxon>
        <taxon>Insecta</taxon>
        <taxon>Pterygota</taxon>
        <taxon>Neoptera</taxon>
        <taxon>Endopterygota</taxon>
        <taxon>Diptera</taxon>
        <taxon>Nematocera</taxon>
        <taxon>Chironomoidea</taxon>
        <taxon>Chironomidae</taxon>
        <taxon>Clunio</taxon>
    </lineage>
</organism>
<evidence type="ECO:0000313" key="3">
    <source>
        <dbReference type="Proteomes" id="UP000183832"/>
    </source>
</evidence>
<name>A0A1J1J9Y1_9DIPT</name>